<dbReference type="EMBL" id="LAZR01000117">
    <property type="protein sequence ID" value="KKN89570.1"/>
    <property type="molecule type" value="Genomic_DNA"/>
</dbReference>
<evidence type="ECO:0000313" key="2">
    <source>
        <dbReference type="EMBL" id="KKN89570.1"/>
    </source>
</evidence>
<name>A0A0F9U8L9_9ZZZZ</name>
<gene>
    <name evidence="2" type="ORF">LCGC14_0237020</name>
</gene>
<dbReference type="PROSITE" id="PS50883">
    <property type="entry name" value="EAL"/>
    <property type="match status" value="1"/>
</dbReference>
<feature type="domain" description="EAL" evidence="1">
    <location>
        <begin position="1"/>
        <end position="246"/>
    </location>
</feature>
<reference evidence="2" key="1">
    <citation type="journal article" date="2015" name="Nature">
        <title>Complex archaea that bridge the gap between prokaryotes and eukaryotes.</title>
        <authorList>
            <person name="Spang A."/>
            <person name="Saw J.H."/>
            <person name="Jorgensen S.L."/>
            <person name="Zaremba-Niedzwiedzka K."/>
            <person name="Martijn J."/>
            <person name="Lind A.E."/>
            <person name="van Eijk R."/>
            <person name="Schleper C."/>
            <person name="Guy L."/>
            <person name="Ettema T.J."/>
        </authorList>
    </citation>
    <scope>NUCLEOTIDE SEQUENCE</scope>
</reference>
<dbReference type="Pfam" id="PF00563">
    <property type="entry name" value="EAL"/>
    <property type="match status" value="1"/>
</dbReference>
<proteinExistence type="predicted"/>
<evidence type="ECO:0000259" key="1">
    <source>
        <dbReference type="PROSITE" id="PS50883"/>
    </source>
</evidence>
<protein>
    <recommendedName>
        <fullName evidence="1">EAL domain-containing protein</fullName>
    </recommendedName>
</protein>
<dbReference type="PANTHER" id="PTHR33121:SF70">
    <property type="entry name" value="SIGNALING PROTEIN YKOW"/>
    <property type="match status" value="1"/>
</dbReference>
<dbReference type="InterPro" id="IPR035919">
    <property type="entry name" value="EAL_sf"/>
</dbReference>
<dbReference type="SUPFAM" id="SSF141868">
    <property type="entry name" value="EAL domain-like"/>
    <property type="match status" value="1"/>
</dbReference>
<dbReference type="PANTHER" id="PTHR33121">
    <property type="entry name" value="CYCLIC DI-GMP PHOSPHODIESTERASE PDEF"/>
    <property type="match status" value="1"/>
</dbReference>
<dbReference type="InterPro" id="IPR050706">
    <property type="entry name" value="Cyclic-di-GMP_PDE-like"/>
</dbReference>
<dbReference type="SMART" id="SM00052">
    <property type="entry name" value="EAL"/>
    <property type="match status" value="1"/>
</dbReference>
<organism evidence="2">
    <name type="scientific">marine sediment metagenome</name>
    <dbReference type="NCBI Taxonomy" id="412755"/>
    <lineage>
        <taxon>unclassified sequences</taxon>
        <taxon>metagenomes</taxon>
        <taxon>ecological metagenomes</taxon>
    </lineage>
</organism>
<accession>A0A0F9U8L9</accession>
<dbReference type="GO" id="GO:0071111">
    <property type="term" value="F:cyclic-guanylate-specific phosphodiesterase activity"/>
    <property type="evidence" value="ECO:0007669"/>
    <property type="project" value="InterPro"/>
</dbReference>
<dbReference type="CDD" id="cd01948">
    <property type="entry name" value="EAL"/>
    <property type="match status" value="1"/>
</dbReference>
<dbReference type="Gene3D" id="3.20.20.450">
    <property type="entry name" value="EAL domain"/>
    <property type="match status" value="1"/>
</dbReference>
<dbReference type="InterPro" id="IPR001633">
    <property type="entry name" value="EAL_dom"/>
</dbReference>
<sequence>MSFRLPLGSYELQLQIEYQPVVALSPRGGEVSAYECLLRLDANERVLEVSELISELEQAGTIPELDLMVVDHVCRIAVANPSLRLWVNISQATMGSISTMEKVGSRIISGGLANRVTLEITETVEGPKEQIMNSLRHLYALGISVVIDDIDEQLSMASLLIGNLVSGCKLSRRSMVRLAENPARVSEVLEQVRWCRSHGKSVVLEGVETARDLQIAISLEVNYCQGFHFWPSLPLHEIPAQGTEVFIPPRSLRQRAQS</sequence>
<comment type="caution">
    <text evidence="2">The sequence shown here is derived from an EMBL/GenBank/DDBJ whole genome shotgun (WGS) entry which is preliminary data.</text>
</comment>
<dbReference type="AlphaFoldDB" id="A0A0F9U8L9"/>